<keyword evidence="2" id="KW-1185">Reference proteome</keyword>
<dbReference type="EMBL" id="BJYZ01000030">
    <property type="protein sequence ID" value="GEO41677.1"/>
    <property type="molecule type" value="Genomic_DNA"/>
</dbReference>
<name>A0A512DYW4_9PROT</name>
<organism evidence="1 2">
    <name type="scientific">Skermanella aerolata</name>
    <dbReference type="NCBI Taxonomy" id="393310"/>
    <lineage>
        <taxon>Bacteria</taxon>
        <taxon>Pseudomonadati</taxon>
        <taxon>Pseudomonadota</taxon>
        <taxon>Alphaproteobacteria</taxon>
        <taxon>Rhodospirillales</taxon>
        <taxon>Azospirillaceae</taxon>
        <taxon>Skermanella</taxon>
    </lineage>
</organism>
<evidence type="ECO:0000313" key="2">
    <source>
        <dbReference type="Proteomes" id="UP000321523"/>
    </source>
</evidence>
<dbReference type="RefSeq" id="WP_044434316.1">
    <property type="nucleotide sequence ID" value="NZ_BJYZ01000030.1"/>
</dbReference>
<dbReference type="Pfam" id="PF05973">
    <property type="entry name" value="Gp49"/>
    <property type="match status" value="1"/>
</dbReference>
<reference evidence="1 2" key="1">
    <citation type="submission" date="2019-07" db="EMBL/GenBank/DDBJ databases">
        <title>Whole genome shotgun sequence of Skermanella aerolata NBRC 106429.</title>
        <authorList>
            <person name="Hosoyama A."/>
            <person name="Uohara A."/>
            <person name="Ohji S."/>
            <person name="Ichikawa N."/>
        </authorList>
    </citation>
    <scope>NUCLEOTIDE SEQUENCE [LARGE SCALE GENOMIC DNA]</scope>
    <source>
        <strain evidence="1 2">NBRC 106429</strain>
    </source>
</reference>
<dbReference type="AlphaFoldDB" id="A0A512DYW4"/>
<sequence>MDEEKTLVWIGSSKKDLLKMPEDVRRTMGYVLGKVQNGESDEAIKFLTGRKEFKGGKVREICDDEGGDTYRSVFTVEHEEAVYILHCFQKKSKRGIETPQEDIDRIIERLKAVDRFRASVDGLNLIACCKADKTRQ</sequence>
<dbReference type="Proteomes" id="UP000321523">
    <property type="component" value="Unassembled WGS sequence"/>
</dbReference>
<evidence type="ECO:0008006" key="3">
    <source>
        <dbReference type="Google" id="ProtNLM"/>
    </source>
</evidence>
<evidence type="ECO:0000313" key="1">
    <source>
        <dbReference type="EMBL" id="GEO41677.1"/>
    </source>
</evidence>
<protein>
    <recommendedName>
        <fullName evidence="3">Addiction module toxin RelE</fullName>
    </recommendedName>
</protein>
<dbReference type="InterPro" id="IPR009241">
    <property type="entry name" value="HigB-like"/>
</dbReference>
<comment type="caution">
    <text evidence="1">The sequence shown here is derived from an EMBL/GenBank/DDBJ whole genome shotgun (WGS) entry which is preliminary data.</text>
</comment>
<dbReference type="OrthoDB" id="9797093at2"/>
<proteinExistence type="predicted"/>
<accession>A0A512DYW4</accession>
<gene>
    <name evidence="1" type="ORF">SAE02_58250</name>
</gene>